<dbReference type="InterPro" id="IPR028082">
    <property type="entry name" value="Peripla_BP_I"/>
</dbReference>
<dbReference type="SUPFAM" id="SSF47413">
    <property type="entry name" value="lambda repressor-like DNA-binding domains"/>
    <property type="match status" value="1"/>
</dbReference>
<dbReference type="Gene3D" id="1.10.260.40">
    <property type="entry name" value="lambda repressor-like DNA-binding domains"/>
    <property type="match status" value="1"/>
</dbReference>
<keyword evidence="2" id="KW-0238">DNA-binding</keyword>
<evidence type="ECO:0000259" key="5">
    <source>
        <dbReference type="PROSITE" id="PS50943"/>
    </source>
</evidence>
<name>A0A510V3K3_9CELL</name>
<dbReference type="Pfam" id="PF13377">
    <property type="entry name" value="Peripla_BP_3"/>
    <property type="match status" value="1"/>
</dbReference>
<proteinExistence type="predicted"/>
<accession>A0A510V3K3</accession>
<dbReference type="PROSITE" id="PS00356">
    <property type="entry name" value="HTH_LACI_1"/>
    <property type="match status" value="1"/>
</dbReference>
<evidence type="ECO:0000313" key="6">
    <source>
        <dbReference type="EMBL" id="GEK20481.1"/>
    </source>
</evidence>
<dbReference type="PROSITE" id="PS50932">
    <property type="entry name" value="HTH_LACI_2"/>
    <property type="match status" value="1"/>
</dbReference>
<keyword evidence="3" id="KW-0804">Transcription</keyword>
<dbReference type="InterPro" id="IPR000843">
    <property type="entry name" value="HTH_LacI"/>
</dbReference>
<dbReference type="InterPro" id="IPR001387">
    <property type="entry name" value="Cro/C1-type_HTH"/>
</dbReference>
<organism evidence="6 7">
    <name type="scientific">Cellulomonas xylanilytica</name>
    <dbReference type="NCBI Taxonomy" id="233583"/>
    <lineage>
        <taxon>Bacteria</taxon>
        <taxon>Bacillati</taxon>
        <taxon>Actinomycetota</taxon>
        <taxon>Actinomycetes</taxon>
        <taxon>Micrococcales</taxon>
        <taxon>Cellulomonadaceae</taxon>
        <taxon>Cellulomonas</taxon>
    </lineage>
</organism>
<evidence type="ECO:0000256" key="2">
    <source>
        <dbReference type="ARBA" id="ARBA00023125"/>
    </source>
</evidence>
<dbReference type="CDD" id="cd01392">
    <property type="entry name" value="HTH_LacI"/>
    <property type="match status" value="1"/>
</dbReference>
<dbReference type="RefSeq" id="WP_146925949.1">
    <property type="nucleotide sequence ID" value="NZ_BJUB01000002.1"/>
</dbReference>
<dbReference type="PANTHER" id="PTHR30146">
    <property type="entry name" value="LACI-RELATED TRANSCRIPTIONAL REPRESSOR"/>
    <property type="match status" value="1"/>
</dbReference>
<dbReference type="GO" id="GO:0003700">
    <property type="term" value="F:DNA-binding transcription factor activity"/>
    <property type="evidence" value="ECO:0007669"/>
    <property type="project" value="TreeGrafter"/>
</dbReference>
<dbReference type="InterPro" id="IPR046335">
    <property type="entry name" value="LacI/GalR-like_sensor"/>
</dbReference>
<dbReference type="PROSITE" id="PS50943">
    <property type="entry name" value="HTH_CROC1"/>
    <property type="match status" value="1"/>
</dbReference>
<dbReference type="GO" id="GO:0000976">
    <property type="term" value="F:transcription cis-regulatory region binding"/>
    <property type="evidence" value="ECO:0007669"/>
    <property type="project" value="TreeGrafter"/>
</dbReference>
<feature type="domain" description="HTH lacI-type" evidence="4">
    <location>
        <begin position="7"/>
        <end position="60"/>
    </location>
</feature>
<keyword evidence="7" id="KW-1185">Reference proteome</keyword>
<reference evidence="6 7" key="1">
    <citation type="submission" date="2019-07" db="EMBL/GenBank/DDBJ databases">
        <title>Whole genome shotgun sequence of Cellulomonas xylanilytica NBRC 101102.</title>
        <authorList>
            <person name="Hosoyama A."/>
            <person name="Uohara A."/>
            <person name="Ohji S."/>
            <person name="Ichikawa N."/>
        </authorList>
    </citation>
    <scope>NUCLEOTIDE SEQUENCE [LARGE SCALE GENOMIC DNA]</scope>
    <source>
        <strain evidence="6 7">NBRC 101102</strain>
    </source>
</reference>
<dbReference type="PRINTS" id="PR00036">
    <property type="entry name" value="HTHLACI"/>
</dbReference>
<dbReference type="AlphaFoldDB" id="A0A510V3K3"/>
<dbReference type="PANTHER" id="PTHR30146:SF109">
    <property type="entry name" value="HTH-TYPE TRANSCRIPTIONAL REGULATOR GALS"/>
    <property type="match status" value="1"/>
</dbReference>
<dbReference type="SUPFAM" id="SSF53822">
    <property type="entry name" value="Periplasmic binding protein-like I"/>
    <property type="match status" value="1"/>
</dbReference>
<keyword evidence="1" id="KW-0805">Transcription regulation</keyword>
<protein>
    <submittedName>
        <fullName evidence="6">LacI family transcriptional regulator</fullName>
    </submittedName>
</protein>
<dbReference type="EMBL" id="BJUB01000002">
    <property type="protein sequence ID" value="GEK20481.1"/>
    <property type="molecule type" value="Genomic_DNA"/>
</dbReference>
<dbReference type="CDD" id="cd06267">
    <property type="entry name" value="PBP1_LacI_sugar_binding-like"/>
    <property type="match status" value="1"/>
</dbReference>
<dbReference type="Pfam" id="PF00356">
    <property type="entry name" value="LacI"/>
    <property type="match status" value="1"/>
</dbReference>
<evidence type="ECO:0000259" key="4">
    <source>
        <dbReference type="PROSITE" id="PS50932"/>
    </source>
</evidence>
<evidence type="ECO:0000256" key="1">
    <source>
        <dbReference type="ARBA" id="ARBA00023015"/>
    </source>
</evidence>
<feature type="domain" description="HTH cro/C1-type" evidence="5">
    <location>
        <begin position="8"/>
        <end position="29"/>
    </location>
</feature>
<evidence type="ECO:0000313" key="7">
    <source>
        <dbReference type="Proteomes" id="UP000321118"/>
    </source>
</evidence>
<dbReference type="Gene3D" id="3.40.50.2300">
    <property type="match status" value="2"/>
</dbReference>
<evidence type="ECO:0000256" key="3">
    <source>
        <dbReference type="ARBA" id="ARBA00023163"/>
    </source>
</evidence>
<comment type="caution">
    <text evidence="6">The sequence shown here is derived from an EMBL/GenBank/DDBJ whole genome shotgun (WGS) entry which is preliminary data.</text>
</comment>
<sequence>MTAPHASTLEEVALRAGVSRSTVSRVLNGIAVDPVMRRKVDEAVRETGYVPNYAARSLVTRRTNSVALVIAEPASGSSGAAFLERIFSDPYFGRVTAGAQGVLRASGIHLVVLPADREDHDFVLAYLKQGHVDGVLVISSADDTDLPLALHQLHVPSVLSHRPTSGVPLSWVDADQAAGGRLAAEHLVSLGVRSCVAVAGPEDLAAARERLDGFLATAAAQGISVQVLPGDFTARSGVVAARTIVDELPGTDGVFAANDLMAESVVRHLQDAGRRVPQDVVVVGFDDTSTALGTTPPLTTVRQPVEDMAAEMARLLLDRIASPQQPPRGVLFQPSLVVRGTA</sequence>
<dbReference type="InterPro" id="IPR010982">
    <property type="entry name" value="Lambda_DNA-bd_dom_sf"/>
</dbReference>
<dbReference type="Proteomes" id="UP000321118">
    <property type="component" value="Unassembled WGS sequence"/>
</dbReference>
<gene>
    <name evidence="6" type="ORF">CXY01_10010</name>
</gene>
<dbReference type="SMART" id="SM00354">
    <property type="entry name" value="HTH_LACI"/>
    <property type="match status" value="1"/>
</dbReference>
<dbReference type="OrthoDB" id="3208777at2"/>